<sequence>MRTAQAGIQANGWSTPVLGLLAALLMAFPLRIWLRVLGRRFAASERVPDGRLRRSGLALWLLLVGTLLPGYAAVVLVASLDSIDAIPERLQSVAEHFQAATFFSAFIVALSAGLLVPKRPSWRLLNLDDTAAWKLRKYAWGAAALTWLSVVLVAVDREALTSEVSTIALDGLIALTYLGLIMAMLVTLARLHRRQNA</sequence>
<dbReference type="EMBL" id="WNDS01000003">
    <property type="protein sequence ID" value="KAF1015167.1"/>
    <property type="molecule type" value="Genomic_DNA"/>
</dbReference>
<proteinExistence type="predicted"/>
<accession>A0A7V8JLU3</accession>
<comment type="caution">
    <text evidence="2">The sequence shown here is derived from an EMBL/GenBank/DDBJ whole genome shotgun (WGS) entry which is preliminary data.</text>
</comment>
<feature type="transmembrane region" description="Helical" evidence="1">
    <location>
        <begin position="57"/>
        <end position="77"/>
    </location>
</feature>
<dbReference type="AlphaFoldDB" id="A0A7V8JLU3"/>
<feature type="transmembrane region" description="Helical" evidence="1">
    <location>
        <begin position="167"/>
        <end position="189"/>
    </location>
</feature>
<feature type="transmembrane region" description="Helical" evidence="1">
    <location>
        <begin position="17"/>
        <end position="36"/>
    </location>
</feature>
<dbReference type="Proteomes" id="UP000487117">
    <property type="component" value="Unassembled WGS sequence"/>
</dbReference>
<organism evidence="2 3">
    <name type="scientific">Stenotrophomonas maltophilia</name>
    <name type="common">Pseudomonas maltophilia</name>
    <name type="synonym">Xanthomonas maltophilia</name>
    <dbReference type="NCBI Taxonomy" id="40324"/>
    <lineage>
        <taxon>Bacteria</taxon>
        <taxon>Pseudomonadati</taxon>
        <taxon>Pseudomonadota</taxon>
        <taxon>Gammaproteobacteria</taxon>
        <taxon>Lysobacterales</taxon>
        <taxon>Lysobacteraceae</taxon>
        <taxon>Stenotrophomonas</taxon>
        <taxon>Stenotrophomonas maltophilia group</taxon>
    </lineage>
</organism>
<feature type="transmembrane region" description="Helical" evidence="1">
    <location>
        <begin position="97"/>
        <end position="117"/>
    </location>
</feature>
<protein>
    <submittedName>
        <fullName evidence="2">Uncharacterized protein</fullName>
    </submittedName>
</protein>
<keyword evidence="1" id="KW-1133">Transmembrane helix</keyword>
<evidence type="ECO:0000313" key="3">
    <source>
        <dbReference type="Proteomes" id="UP000487117"/>
    </source>
</evidence>
<gene>
    <name evidence="2" type="ORF">GAK31_02657</name>
</gene>
<keyword evidence="1" id="KW-0812">Transmembrane</keyword>
<evidence type="ECO:0000256" key="1">
    <source>
        <dbReference type="SAM" id="Phobius"/>
    </source>
</evidence>
<name>A0A7V8JLU3_STEMA</name>
<reference evidence="3" key="1">
    <citation type="journal article" date="2020" name="MBio">
        <title>Horizontal gene transfer to a defensive symbiont with a reduced genome amongst a multipartite beetle microbiome.</title>
        <authorList>
            <person name="Waterworth S.C."/>
            <person name="Florez L.V."/>
            <person name="Rees E.R."/>
            <person name="Hertweck C."/>
            <person name="Kaltenpoth M."/>
            <person name="Kwan J.C."/>
        </authorList>
    </citation>
    <scope>NUCLEOTIDE SEQUENCE [LARGE SCALE GENOMIC DNA]</scope>
</reference>
<feature type="transmembrane region" description="Helical" evidence="1">
    <location>
        <begin position="138"/>
        <end position="155"/>
    </location>
</feature>
<keyword evidence="1" id="KW-0472">Membrane</keyword>
<evidence type="ECO:0000313" key="2">
    <source>
        <dbReference type="EMBL" id="KAF1015167.1"/>
    </source>
</evidence>